<dbReference type="OrthoDB" id="3138711at2759"/>
<dbReference type="EMBL" id="KZ293675">
    <property type="protein sequence ID" value="PBK88011.1"/>
    <property type="molecule type" value="Genomic_DNA"/>
</dbReference>
<keyword evidence="3" id="KW-1185">Reference proteome</keyword>
<sequence length="121" mass="13593">MADSHIDLCERDALRAYYAELVKHRDNAYMYPLNTEYSLTIKLRPHPPGHGESSCPFPHSPSMEGPTTLTLLMPSFHSDMKSNSPSLGRRRLFLSKPDPKPGQGHSEDRPAIPTTSSKPRH</sequence>
<dbReference type="AlphaFoldDB" id="A0A2H3CYA4"/>
<organism evidence="2 3">
    <name type="scientific">Armillaria gallica</name>
    <name type="common">Bulbous honey fungus</name>
    <name type="synonym">Armillaria bulbosa</name>
    <dbReference type="NCBI Taxonomy" id="47427"/>
    <lineage>
        <taxon>Eukaryota</taxon>
        <taxon>Fungi</taxon>
        <taxon>Dikarya</taxon>
        <taxon>Basidiomycota</taxon>
        <taxon>Agaricomycotina</taxon>
        <taxon>Agaricomycetes</taxon>
        <taxon>Agaricomycetidae</taxon>
        <taxon>Agaricales</taxon>
        <taxon>Marasmiineae</taxon>
        <taxon>Physalacriaceae</taxon>
        <taxon>Armillaria</taxon>
    </lineage>
</organism>
<gene>
    <name evidence="2" type="ORF">ARMGADRAFT_439143</name>
</gene>
<protein>
    <submittedName>
        <fullName evidence="2">Uncharacterized protein</fullName>
    </submittedName>
</protein>
<evidence type="ECO:0000256" key="1">
    <source>
        <dbReference type="SAM" id="MobiDB-lite"/>
    </source>
</evidence>
<dbReference type="InParanoid" id="A0A2H3CYA4"/>
<reference evidence="3" key="1">
    <citation type="journal article" date="2017" name="Nat. Ecol. Evol.">
        <title>Genome expansion and lineage-specific genetic innovations in the forest pathogenic fungi Armillaria.</title>
        <authorList>
            <person name="Sipos G."/>
            <person name="Prasanna A.N."/>
            <person name="Walter M.C."/>
            <person name="O'Connor E."/>
            <person name="Balint B."/>
            <person name="Krizsan K."/>
            <person name="Kiss B."/>
            <person name="Hess J."/>
            <person name="Varga T."/>
            <person name="Slot J."/>
            <person name="Riley R."/>
            <person name="Boka B."/>
            <person name="Rigling D."/>
            <person name="Barry K."/>
            <person name="Lee J."/>
            <person name="Mihaltcheva S."/>
            <person name="LaButti K."/>
            <person name="Lipzen A."/>
            <person name="Waldron R."/>
            <person name="Moloney N.M."/>
            <person name="Sperisen C."/>
            <person name="Kredics L."/>
            <person name="Vagvoelgyi C."/>
            <person name="Patrignani A."/>
            <person name="Fitzpatrick D."/>
            <person name="Nagy I."/>
            <person name="Doyle S."/>
            <person name="Anderson J.B."/>
            <person name="Grigoriev I.V."/>
            <person name="Gueldener U."/>
            <person name="Muensterkoetter M."/>
            <person name="Nagy L.G."/>
        </authorList>
    </citation>
    <scope>NUCLEOTIDE SEQUENCE [LARGE SCALE GENOMIC DNA]</scope>
    <source>
        <strain evidence="3">Ar21-2</strain>
    </source>
</reference>
<name>A0A2H3CYA4_ARMGA</name>
<evidence type="ECO:0000313" key="2">
    <source>
        <dbReference type="EMBL" id="PBK88011.1"/>
    </source>
</evidence>
<dbReference type="Proteomes" id="UP000217790">
    <property type="component" value="Unassembled WGS sequence"/>
</dbReference>
<accession>A0A2H3CYA4</accession>
<evidence type="ECO:0000313" key="3">
    <source>
        <dbReference type="Proteomes" id="UP000217790"/>
    </source>
</evidence>
<feature type="region of interest" description="Disordered" evidence="1">
    <location>
        <begin position="44"/>
        <end position="121"/>
    </location>
</feature>
<proteinExistence type="predicted"/>